<evidence type="ECO:0000256" key="1">
    <source>
        <dbReference type="ARBA" id="ARBA00005298"/>
    </source>
</evidence>
<accession>A0A6F9D7E2</accession>
<dbReference type="GO" id="GO:0015031">
    <property type="term" value="P:protein transport"/>
    <property type="evidence" value="ECO:0007669"/>
    <property type="project" value="TreeGrafter"/>
</dbReference>
<dbReference type="PANTHER" id="PTHR11188">
    <property type="entry name" value="ARRESTIN DOMAIN CONTAINING PROTEIN"/>
    <property type="match status" value="1"/>
</dbReference>
<dbReference type="SUPFAM" id="SSF81296">
    <property type="entry name" value="E set domains"/>
    <property type="match status" value="2"/>
</dbReference>
<organism evidence="4">
    <name type="scientific">Phallusia mammillata</name>
    <dbReference type="NCBI Taxonomy" id="59560"/>
    <lineage>
        <taxon>Eukaryota</taxon>
        <taxon>Metazoa</taxon>
        <taxon>Chordata</taxon>
        <taxon>Tunicata</taxon>
        <taxon>Ascidiacea</taxon>
        <taxon>Phlebobranchia</taxon>
        <taxon>Ascidiidae</taxon>
        <taxon>Phallusia</taxon>
    </lineage>
</organism>
<dbReference type="InterPro" id="IPR014756">
    <property type="entry name" value="Ig_E-set"/>
</dbReference>
<dbReference type="InterPro" id="IPR011022">
    <property type="entry name" value="Arrestin_C-like"/>
</dbReference>
<dbReference type="InterPro" id="IPR050357">
    <property type="entry name" value="Arrestin_domain-protein"/>
</dbReference>
<dbReference type="PANTHER" id="PTHR11188:SF17">
    <property type="entry name" value="FI21816P1"/>
    <property type="match status" value="1"/>
</dbReference>
<evidence type="ECO:0000259" key="3">
    <source>
        <dbReference type="SMART" id="SM01017"/>
    </source>
</evidence>
<evidence type="ECO:0000256" key="2">
    <source>
        <dbReference type="SAM" id="MobiDB-lite"/>
    </source>
</evidence>
<dbReference type="GO" id="GO:0005737">
    <property type="term" value="C:cytoplasm"/>
    <property type="evidence" value="ECO:0007669"/>
    <property type="project" value="TreeGrafter"/>
</dbReference>
<dbReference type="Pfam" id="PF02752">
    <property type="entry name" value="Arrestin_C"/>
    <property type="match status" value="1"/>
</dbReference>
<dbReference type="InterPro" id="IPR014752">
    <property type="entry name" value="Arrestin-like_C"/>
</dbReference>
<dbReference type="SMART" id="SM01017">
    <property type="entry name" value="Arrestin_C"/>
    <property type="match status" value="1"/>
</dbReference>
<dbReference type="Pfam" id="PF00339">
    <property type="entry name" value="Arrestin_N"/>
    <property type="match status" value="1"/>
</dbReference>
<dbReference type="Gene3D" id="2.60.40.640">
    <property type="match status" value="2"/>
</dbReference>
<comment type="similarity">
    <text evidence="1">Belongs to the arrestin family.</text>
</comment>
<sequence length="406" mass="45089">MGRISNIVIAIANGRDTFQPGKFVEGNVLIKITKAVKICKIIIRMVGKCKTKWKTGSGDNEKSYKGKELYCNLDTVLWGSDQQETQMAAGDFSKPFRFRLPRDCPSTFSTKHGDVWYVLEVVCTFPGIMSVDQEHTLPIRVYDNVNLSADPQTAELVCRPLQIKDEQKEDSCCCSDVSVTTDVTLDKSAYAPGDTIILNGYIENGCSSPMPYTIVLKQQVICYGTRSDFSFTSSGNLKSKEKTEEVVSWKGQKIPTRSRKVFQNEETMKIPDIVASDLRNCRLITVGYYLKIKGIMPGSCCDLTFELKKVPIVIGGRPRFQGPNSSVPPTAPPLDLPSYNTLEPSAPTPGDIVEVKINDTEPPPPSYEDSVGNVAYTAPSQQEITRDNVPSQTTYYDWSQSAFTYN</sequence>
<name>A0A6F9D7E2_9ASCI</name>
<gene>
    <name evidence="4" type="primary">Arrdc3-006</name>
</gene>
<dbReference type="EMBL" id="LR783074">
    <property type="protein sequence ID" value="CAB3223212.1"/>
    <property type="molecule type" value="mRNA"/>
</dbReference>
<feature type="region of interest" description="Disordered" evidence="2">
    <location>
        <begin position="318"/>
        <end position="371"/>
    </location>
</feature>
<protein>
    <submittedName>
        <fullName evidence="4">Arrestin domain-containing protein 3-like</fullName>
    </submittedName>
</protein>
<feature type="domain" description="Arrestin C-terminal-like" evidence="3">
    <location>
        <begin position="175"/>
        <end position="329"/>
    </location>
</feature>
<dbReference type="AlphaFoldDB" id="A0A6F9D7E2"/>
<proteinExistence type="evidence at transcript level"/>
<evidence type="ECO:0000313" key="4">
    <source>
        <dbReference type="EMBL" id="CAB3223212.1"/>
    </source>
</evidence>
<dbReference type="InterPro" id="IPR011021">
    <property type="entry name" value="Arrestin-like_N"/>
</dbReference>
<reference evidence="4" key="1">
    <citation type="submission" date="2020-04" db="EMBL/GenBank/DDBJ databases">
        <authorList>
            <person name="Neveu A P."/>
        </authorList>
    </citation>
    <scope>NUCLEOTIDE SEQUENCE</scope>
    <source>
        <tissue evidence="4">Whole embryo</tissue>
    </source>
</reference>